<organism evidence="1">
    <name type="scientific">Chlamydia pneumoniae</name>
    <name type="common">Chlamydophila pneumoniae</name>
    <dbReference type="NCBI Taxonomy" id="83558"/>
    <lineage>
        <taxon>Bacteria</taxon>
        <taxon>Pseudomonadati</taxon>
        <taxon>Chlamydiota</taxon>
        <taxon>Chlamydiia</taxon>
        <taxon>Chlamydiales</taxon>
        <taxon>Chlamydiaceae</taxon>
        <taxon>Chlamydia/Chlamydophila group</taxon>
        <taxon>Chlamydia</taxon>
    </lineage>
</organism>
<protein>
    <submittedName>
        <fullName evidence="1">Uncharacterized protein</fullName>
    </submittedName>
</protein>
<evidence type="ECO:0000313" key="2">
    <source>
        <dbReference type="EMBL" id="CRI54038.1"/>
    </source>
</evidence>
<gene>
    <name evidence="1" type="ORF">BN1224_H12_EZ_00020</name>
    <name evidence="2" type="ORF">BN1224_Wien2_H_01880</name>
</gene>
<name>A0A0F7X402_CHLPN</name>
<dbReference type="EMBL" id="LN847204">
    <property type="protein sequence ID" value="CRI44183.1"/>
    <property type="molecule type" value="Genomic_DNA"/>
</dbReference>
<sequence length="59" mass="6459">MGSHSPDVDAKSLPHGLRISSNLLGFLNFVDAQDRNPCFCIASLNILCQITDDRVESLN</sequence>
<accession>A0A0F7X402</accession>
<dbReference type="EMBL" id="LN847255">
    <property type="protein sequence ID" value="CRI54038.1"/>
    <property type="molecule type" value="Genomic_DNA"/>
</dbReference>
<evidence type="ECO:0000313" key="1">
    <source>
        <dbReference type="EMBL" id="CRI44183.1"/>
    </source>
</evidence>
<dbReference type="AlphaFoldDB" id="A0A0F7X402"/>
<reference evidence="1" key="1">
    <citation type="submission" date="2015-05" db="EMBL/GenBank/DDBJ databases">
        <authorList>
            <person name="Rattei Thomas"/>
        </authorList>
    </citation>
    <scope>NUCLEOTIDE SEQUENCE</scope>
    <source>
        <strain evidence="1">H12</strain>
        <strain evidence="2">Wien2</strain>
    </source>
</reference>
<proteinExistence type="predicted"/>